<feature type="transmembrane region" description="Helical" evidence="6">
    <location>
        <begin position="6"/>
        <end position="32"/>
    </location>
</feature>
<evidence type="ECO:0000256" key="3">
    <source>
        <dbReference type="ARBA" id="ARBA00022692"/>
    </source>
</evidence>
<dbReference type="SUPFAM" id="SSF54523">
    <property type="entry name" value="Pili subunits"/>
    <property type="match status" value="1"/>
</dbReference>
<evidence type="ECO:0000256" key="5">
    <source>
        <dbReference type="ARBA" id="ARBA00023136"/>
    </source>
</evidence>
<evidence type="ECO:0000256" key="6">
    <source>
        <dbReference type="SAM" id="Phobius"/>
    </source>
</evidence>
<dbReference type="Gene3D" id="3.30.700.10">
    <property type="entry name" value="Glycoprotein, Type 4 Pilin"/>
    <property type="match status" value="1"/>
</dbReference>
<dbReference type="NCBIfam" id="TIGR02532">
    <property type="entry name" value="IV_pilin_GFxxxE"/>
    <property type="match status" value="1"/>
</dbReference>
<dbReference type="GO" id="GO:0015627">
    <property type="term" value="C:type II protein secretion system complex"/>
    <property type="evidence" value="ECO:0007669"/>
    <property type="project" value="InterPro"/>
</dbReference>
<dbReference type="AlphaFoldDB" id="A0A0F9ZUK2"/>
<evidence type="ECO:0000259" key="7">
    <source>
        <dbReference type="Pfam" id="PF08334"/>
    </source>
</evidence>
<keyword evidence="5 6" id="KW-0472">Membrane</keyword>
<dbReference type="Proteomes" id="UP000033995">
    <property type="component" value="Unassembled WGS sequence"/>
</dbReference>
<dbReference type="PANTHER" id="PTHR30093:SF44">
    <property type="entry name" value="TYPE II SECRETION SYSTEM CORE PROTEIN G"/>
    <property type="match status" value="1"/>
</dbReference>
<dbReference type="InterPro" id="IPR012902">
    <property type="entry name" value="N_methyl_site"/>
</dbReference>
<keyword evidence="4 6" id="KW-1133">Transmembrane helix</keyword>
<dbReference type="Pfam" id="PF08334">
    <property type="entry name" value="T2SSG"/>
    <property type="match status" value="1"/>
</dbReference>
<keyword evidence="3 6" id="KW-0812">Transmembrane</keyword>
<feature type="domain" description="Type II secretion system protein GspG C-terminal" evidence="7">
    <location>
        <begin position="33"/>
        <end position="114"/>
    </location>
</feature>
<proteinExistence type="predicted"/>
<evidence type="ECO:0000256" key="1">
    <source>
        <dbReference type="ARBA" id="ARBA00004167"/>
    </source>
</evidence>
<evidence type="ECO:0000313" key="8">
    <source>
        <dbReference type="EMBL" id="KKP48053.1"/>
    </source>
</evidence>
<comment type="subcellular location">
    <subcellularLocation>
        <location evidence="1">Membrane</location>
        <topology evidence="1">Single-pass membrane protein</topology>
    </subcellularLocation>
</comment>
<dbReference type="EMBL" id="LBOZ01000002">
    <property type="protein sequence ID" value="KKP48053.1"/>
    <property type="molecule type" value="Genomic_DNA"/>
</dbReference>
<dbReference type="GO" id="GO:0016020">
    <property type="term" value="C:membrane"/>
    <property type="evidence" value="ECO:0007669"/>
    <property type="project" value="UniProtKB-SubCell"/>
</dbReference>
<dbReference type="Pfam" id="PF07963">
    <property type="entry name" value="N_methyl"/>
    <property type="match status" value="1"/>
</dbReference>
<evidence type="ECO:0000256" key="4">
    <source>
        <dbReference type="ARBA" id="ARBA00022989"/>
    </source>
</evidence>
<name>A0A0F9ZUK2_9BACT</name>
<sequence length="128" mass="13527">MIKKAFTLIELLVVISIIGILVAVSIFGLSGAREASRDAKRKSDLETIRSGLELYRADCGTYPIGSSLPSSLIGTKVTGNVCLTSDTYITSVPVDPSTQLAYIYSGSATGYQITATLEQSGAYIVTNP</sequence>
<dbReference type="InterPro" id="IPR013545">
    <property type="entry name" value="T2SS_protein-GspG_C"/>
</dbReference>
<organism evidence="8 9">
    <name type="scientific">Candidatus Woesebacteria bacterium GW2011_GWA2_33_28</name>
    <dbReference type="NCBI Taxonomy" id="1618561"/>
    <lineage>
        <taxon>Bacteria</taxon>
        <taxon>Candidatus Woeseibacteriota</taxon>
    </lineage>
</organism>
<keyword evidence="2" id="KW-0488">Methylation</keyword>
<dbReference type="InterPro" id="IPR000983">
    <property type="entry name" value="Bac_GSPG_pilin"/>
</dbReference>
<evidence type="ECO:0000313" key="9">
    <source>
        <dbReference type="Proteomes" id="UP000033995"/>
    </source>
</evidence>
<protein>
    <submittedName>
        <fullName evidence="8">Type II secretion system protein G</fullName>
    </submittedName>
</protein>
<gene>
    <name evidence="8" type="ORF">UR38_C0002G0156</name>
</gene>
<comment type="caution">
    <text evidence="8">The sequence shown here is derived from an EMBL/GenBank/DDBJ whole genome shotgun (WGS) entry which is preliminary data.</text>
</comment>
<reference evidence="8 9" key="1">
    <citation type="journal article" date="2015" name="Nature">
        <title>rRNA introns, odd ribosomes, and small enigmatic genomes across a large radiation of phyla.</title>
        <authorList>
            <person name="Brown C.T."/>
            <person name="Hug L.A."/>
            <person name="Thomas B.C."/>
            <person name="Sharon I."/>
            <person name="Castelle C.J."/>
            <person name="Singh A."/>
            <person name="Wilkins M.J."/>
            <person name="Williams K.H."/>
            <person name="Banfield J.F."/>
        </authorList>
    </citation>
    <scope>NUCLEOTIDE SEQUENCE [LARGE SCALE GENOMIC DNA]</scope>
</reference>
<dbReference type="GO" id="GO:0015628">
    <property type="term" value="P:protein secretion by the type II secretion system"/>
    <property type="evidence" value="ECO:0007669"/>
    <property type="project" value="InterPro"/>
</dbReference>
<dbReference type="PANTHER" id="PTHR30093">
    <property type="entry name" value="GENERAL SECRETION PATHWAY PROTEIN G"/>
    <property type="match status" value="1"/>
</dbReference>
<dbReference type="InterPro" id="IPR045584">
    <property type="entry name" value="Pilin-like"/>
</dbReference>
<evidence type="ECO:0000256" key="2">
    <source>
        <dbReference type="ARBA" id="ARBA00022481"/>
    </source>
</evidence>
<accession>A0A0F9ZUK2</accession>
<dbReference type="PRINTS" id="PR00813">
    <property type="entry name" value="BCTERIALGSPG"/>
</dbReference>